<reference evidence="2" key="2">
    <citation type="journal article" date="2007" name="Science">
        <title>Genome sequence of Aedes aegypti, a major arbovirus vector.</title>
        <authorList>
            <person name="Nene V."/>
            <person name="Wortman J.R."/>
            <person name="Lawson D."/>
            <person name="Haas B."/>
            <person name="Kodira C."/>
            <person name="Tu Z.J."/>
            <person name="Loftus B."/>
            <person name="Xi Z."/>
            <person name="Megy K."/>
            <person name="Grabherr M."/>
            <person name="Ren Q."/>
            <person name="Zdobnov E.M."/>
            <person name="Lobo N.F."/>
            <person name="Campbell K.S."/>
            <person name="Brown S.E."/>
            <person name="Bonaldo M.F."/>
            <person name="Zhu J."/>
            <person name="Sinkins S.P."/>
            <person name="Hogenkamp D.G."/>
            <person name="Amedeo P."/>
            <person name="Arensburger P."/>
            <person name="Atkinson P.W."/>
            <person name="Bidwell S."/>
            <person name="Biedler J."/>
            <person name="Birney E."/>
            <person name="Bruggner R.V."/>
            <person name="Costas J."/>
            <person name="Coy M.R."/>
            <person name="Crabtree J."/>
            <person name="Crawford M."/>
            <person name="Debruyn B."/>
            <person name="Decaprio D."/>
            <person name="Eiglmeier K."/>
            <person name="Eisenstadt E."/>
            <person name="El-Dorry H."/>
            <person name="Gelbart W.M."/>
            <person name="Gomes S.L."/>
            <person name="Hammond M."/>
            <person name="Hannick L.I."/>
            <person name="Hogan J.R."/>
            <person name="Holmes M.H."/>
            <person name="Jaffe D."/>
            <person name="Johnston J.S."/>
            <person name="Kennedy R.C."/>
            <person name="Koo H."/>
            <person name="Kravitz S."/>
            <person name="Kriventseva E.V."/>
            <person name="Kulp D."/>
            <person name="Labutti K."/>
            <person name="Lee E."/>
            <person name="Li S."/>
            <person name="Lovin D.D."/>
            <person name="Mao C."/>
            <person name="Mauceli E."/>
            <person name="Menck C.F."/>
            <person name="Miller J.R."/>
            <person name="Montgomery P."/>
            <person name="Mori A."/>
            <person name="Nascimento A.L."/>
            <person name="Naveira H.F."/>
            <person name="Nusbaum C."/>
            <person name="O'leary S."/>
            <person name="Orvis J."/>
            <person name="Pertea M."/>
            <person name="Quesneville H."/>
            <person name="Reidenbach K.R."/>
            <person name="Rogers Y.H."/>
            <person name="Roth C.W."/>
            <person name="Schneider J.R."/>
            <person name="Schatz M."/>
            <person name="Shumway M."/>
            <person name="Stanke M."/>
            <person name="Stinson E.O."/>
            <person name="Tubio J.M."/>
            <person name="Vanzee J.P."/>
            <person name="Verjovski-Almeida S."/>
            <person name="Werner D."/>
            <person name="White O."/>
            <person name="Wyder S."/>
            <person name="Zeng Q."/>
            <person name="Zhao Q."/>
            <person name="Zhao Y."/>
            <person name="Hill C.A."/>
            <person name="Raikhel A.S."/>
            <person name="Soares M.B."/>
            <person name="Knudson D.L."/>
            <person name="Lee N.H."/>
            <person name="Galagan J."/>
            <person name="Salzberg S.L."/>
            <person name="Paulsen I.T."/>
            <person name="Dimopoulos G."/>
            <person name="Collins F.H."/>
            <person name="Birren B."/>
            <person name="Fraser-Liggett C.M."/>
            <person name="Severson D.W."/>
        </authorList>
    </citation>
    <scope>NUCLEOTIDE SEQUENCE [LARGE SCALE GENOMIC DNA]</scope>
    <source>
        <strain evidence="2">Liverpool</strain>
    </source>
</reference>
<accession>A0A1S4FMX0</accession>
<feature type="chain" id="PRO_5036504447" evidence="1">
    <location>
        <begin position="40"/>
        <end position="223"/>
    </location>
</feature>
<dbReference type="OrthoDB" id="7756089at2759"/>
<dbReference type="HOGENOM" id="CLU_1241016_0_0_1"/>
<dbReference type="PROSITE" id="PS51257">
    <property type="entry name" value="PROKAR_LIPOPROTEIN"/>
    <property type="match status" value="1"/>
</dbReference>
<proteinExistence type="predicted"/>
<dbReference type="OMA" id="GETRYHR"/>
<evidence type="ECO:0000256" key="1">
    <source>
        <dbReference type="SAM" id="SignalP"/>
    </source>
</evidence>
<protein>
    <submittedName>
        <fullName evidence="2">AAEL009627-PA</fullName>
    </submittedName>
</protein>
<dbReference type="Proteomes" id="UP000682892">
    <property type="component" value="Unassembled WGS sequence"/>
</dbReference>
<dbReference type="AlphaFoldDB" id="A0A1S4FMX0"/>
<evidence type="ECO:0000313" key="3">
    <source>
        <dbReference type="Proteomes" id="UP000682892"/>
    </source>
</evidence>
<name>A0A1S4FMX0_AEDAE</name>
<organism evidence="2 3">
    <name type="scientific">Aedes aegypti</name>
    <name type="common">Yellowfever mosquito</name>
    <name type="synonym">Culex aegypti</name>
    <dbReference type="NCBI Taxonomy" id="7159"/>
    <lineage>
        <taxon>Eukaryota</taxon>
        <taxon>Metazoa</taxon>
        <taxon>Ecdysozoa</taxon>
        <taxon>Arthropoda</taxon>
        <taxon>Hexapoda</taxon>
        <taxon>Insecta</taxon>
        <taxon>Pterygota</taxon>
        <taxon>Neoptera</taxon>
        <taxon>Endopterygota</taxon>
        <taxon>Diptera</taxon>
        <taxon>Nematocera</taxon>
        <taxon>Culicoidea</taxon>
        <taxon>Culicidae</taxon>
        <taxon>Culicinae</taxon>
        <taxon>Aedini</taxon>
        <taxon>Aedes</taxon>
        <taxon>Stegomyia</taxon>
    </lineage>
</organism>
<evidence type="ECO:0000313" key="2">
    <source>
        <dbReference type="EMBL" id="EAT38490.1"/>
    </source>
</evidence>
<dbReference type="EMBL" id="CH477598">
    <property type="protein sequence ID" value="EAT38490.1"/>
    <property type="molecule type" value="Genomic_DNA"/>
</dbReference>
<keyword evidence="1" id="KW-0732">Signal</keyword>
<sequence length="223" mass="24009">MRRTGLSSGGGAGASACGLWAGFWCLGLALLSFSALVTAQFTDEYGFDIDETTTSQNTMQGGSFAGAETEGNSNNNNNNSSMRCWSCVAKYRSWSDCQNLEEMQYCEDPDVTTCMKSSIRIEGQLGGETRYHRLAGCGKNESALREAYFEFFEITFGESDRVTLEEFSTCEGPLCNVMDEEALLRGKWRVVHGNVLTGAGGRVAAGSLVTLLMGGVLAISSLV</sequence>
<gene>
    <name evidence="2" type="ORF">AaeL_AAEL009627</name>
</gene>
<feature type="signal peptide" evidence="1">
    <location>
        <begin position="1"/>
        <end position="39"/>
    </location>
</feature>
<dbReference type="KEGG" id="aag:5572220"/>
<reference evidence="2" key="1">
    <citation type="submission" date="2005-10" db="EMBL/GenBank/DDBJ databases">
        <authorList>
            <person name="Loftus B.J."/>
            <person name="Nene V.M."/>
            <person name="Hannick L.I."/>
            <person name="Bidwell S."/>
            <person name="Haas B."/>
            <person name="Amedeo P."/>
            <person name="Orvis J."/>
            <person name="Wortman J.R."/>
            <person name="White O.R."/>
            <person name="Salzberg S."/>
            <person name="Shumway M."/>
            <person name="Koo H."/>
            <person name="Zhao Y."/>
            <person name="Holmes M."/>
            <person name="Miller J."/>
            <person name="Schatz M."/>
            <person name="Pop M."/>
            <person name="Pai G."/>
            <person name="Utterback T."/>
            <person name="Rogers Y.-H."/>
            <person name="Kravitz S."/>
            <person name="Fraser C.M."/>
        </authorList>
    </citation>
    <scope>NUCLEOTIDE SEQUENCE</scope>
    <source>
        <strain evidence="2">Liverpool</strain>
    </source>
</reference>
<reference evidence="2" key="3">
    <citation type="submission" date="2012-09" db="EMBL/GenBank/DDBJ databases">
        <authorList>
            <consortium name="VectorBase"/>
        </authorList>
    </citation>
    <scope>NUCLEOTIDE SEQUENCE</scope>
    <source>
        <strain evidence="2">Liverpool</strain>
    </source>
</reference>